<feature type="region of interest" description="Disordered" evidence="2">
    <location>
        <begin position="901"/>
        <end position="926"/>
    </location>
</feature>
<dbReference type="PANTHER" id="PTHR18957">
    <property type="entry name" value="CENTLEIN"/>
    <property type="match status" value="1"/>
</dbReference>
<evidence type="ECO:0000256" key="1">
    <source>
        <dbReference type="SAM" id="Coils"/>
    </source>
</evidence>
<dbReference type="Proteomes" id="UP001217089">
    <property type="component" value="Unassembled WGS sequence"/>
</dbReference>
<feature type="coiled-coil region" evidence="1">
    <location>
        <begin position="76"/>
        <end position="328"/>
    </location>
</feature>
<sequence length="926" mass="109222">MTTLYMGPGDNMSKLEYDNTTLVEELRQCQADKDFVWTLWKKLQVANPNVTQAISLVVQREKEKAEIKDRKVLEILQMKDEKIEELQNLLSSRTRELGDLAIRRVDTTEDFSRLHIELDRLRDKNTSLESQLKSFQNREKSLDDLHKSTVINAEQDRNDQQKIIEKLKMELEMVKSEKAENISQRLTLENKARILERDVTDKMKKFESMIEEFEEAKRLLQQYQERTEKMHREIDYKNQELENVRKELSELWNSHNQLSEHSSQQADLIRQLQSLQQDTQKMLKNTEDAYSNEAYSLQTLYTELTSRYEMLQKTETDLRRQVNSLRSEILDKNNTISTLQSKVDSHRRKRKSDMGMLNGSFISNEKEDVEPVIDLEFKVKSLQREINLLRDTLHEKDSIIEQLEKRKDPLDLEFDVSRLNRRERSHSTPARELRSVALSPMTATRHTRTSSVSPVRSNKDTKYQLVMSERKVEDLKNTLKLRNRELEELKRAHAKRLERLKSSLNNYKLIKEQLKTLEDENSSKKKKKLRRSDPKKLQREDSDAVWNELAYFKNENRNLVVERMSLEEEIDSLKVKTSQDAATIHELTVALQQEQEDREFEKRKTEMKTQATSDIQSELTLLKSEVQNKNFKLERMEKDLREATADRANLQEEKRILKAEVFELKQEAAQHRIEKANYNRDINRLQRDLEEERSNKLQQHIVDSDKDLSPSPKPGHRSTKHYPNKPALRIRRKDNKTRSQAAKKYQRALNKSIEKMRNVFNNFDEDGWEEISSIEEEETEETESDTLGQTIKMKIRQQNRNAARQRSVINLPQSRSTTSQKLSTNSPHASRQHFSNMNIGFYKKCYSVTTLRESRAKALKALADQKEACRQVESDLNLANQRLRMSKQNIQASSNEICRQSAALRQQKQDNDSLQEQVKNQQDRKN</sequence>
<feature type="compositionally biased region" description="Basic and acidic residues" evidence="2">
    <location>
        <begin position="531"/>
        <end position="540"/>
    </location>
</feature>
<reference evidence="3 4" key="1">
    <citation type="submission" date="2022-12" db="EMBL/GenBank/DDBJ databases">
        <title>Chromosome-level genome of Tegillarca granosa.</title>
        <authorList>
            <person name="Kim J."/>
        </authorList>
    </citation>
    <scope>NUCLEOTIDE SEQUENCE [LARGE SCALE GENOMIC DNA]</scope>
    <source>
        <strain evidence="3">Teg-2019</strain>
        <tissue evidence="3">Adductor muscle</tissue>
    </source>
</reference>
<accession>A0ABQ9EHE5</accession>
<keyword evidence="4" id="KW-1185">Reference proteome</keyword>
<evidence type="ECO:0008006" key="5">
    <source>
        <dbReference type="Google" id="ProtNLM"/>
    </source>
</evidence>
<gene>
    <name evidence="3" type="ORF">KUTeg_017424</name>
</gene>
<feature type="region of interest" description="Disordered" evidence="2">
    <location>
        <begin position="518"/>
        <end position="540"/>
    </location>
</feature>
<evidence type="ECO:0000313" key="3">
    <source>
        <dbReference type="EMBL" id="KAJ8303841.1"/>
    </source>
</evidence>
<feature type="region of interest" description="Disordered" evidence="2">
    <location>
        <begin position="691"/>
        <end position="727"/>
    </location>
</feature>
<comment type="caution">
    <text evidence="3">The sequence shown here is derived from an EMBL/GenBank/DDBJ whole genome shotgun (WGS) entry which is preliminary data.</text>
</comment>
<feature type="compositionally biased region" description="Polar residues" evidence="2">
    <location>
        <begin position="901"/>
        <end position="920"/>
    </location>
</feature>
<dbReference type="EMBL" id="JARBDR010000903">
    <property type="protein sequence ID" value="KAJ8303841.1"/>
    <property type="molecule type" value="Genomic_DNA"/>
</dbReference>
<evidence type="ECO:0000256" key="2">
    <source>
        <dbReference type="SAM" id="MobiDB-lite"/>
    </source>
</evidence>
<proteinExistence type="predicted"/>
<feature type="compositionally biased region" description="Low complexity" evidence="2">
    <location>
        <begin position="796"/>
        <end position="806"/>
    </location>
</feature>
<feature type="region of interest" description="Disordered" evidence="2">
    <location>
        <begin position="340"/>
        <end position="359"/>
    </location>
</feature>
<feature type="compositionally biased region" description="Polar residues" evidence="2">
    <location>
        <begin position="807"/>
        <end position="831"/>
    </location>
</feature>
<dbReference type="PANTHER" id="PTHR18957:SF0">
    <property type="entry name" value="CENTLEIN"/>
    <property type="match status" value="1"/>
</dbReference>
<evidence type="ECO:0000313" key="4">
    <source>
        <dbReference type="Proteomes" id="UP001217089"/>
    </source>
</evidence>
<dbReference type="InterPro" id="IPR038810">
    <property type="entry name" value="CNTLN"/>
</dbReference>
<feature type="compositionally biased region" description="Basic residues" evidence="2">
    <location>
        <begin position="714"/>
        <end position="727"/>
    </location>
</feature>
<organism evidence="3 4">
    <name type="scientific">Tegillarca granosa</name>
    <name type="common">Malaysian cockle</name>
    <name type="synonym">Anadara granosa</name>
    <dbReference type="NCBI Taxonomy" id="220873"/>
    <lineage>
        <taxon>Eukaryota</taxon>
        <taxon>Metazoa</taxon>
        <taxon>Spiralia</taxon>
        <taxon>Lophotrochozoa</taxon>
        <taxon>Mollusca</taxon>
        <taxon>Bivalvia</taxon>
        <taxon>Autobranchia</taxon>
        <taxon>Pteriomorphia</taxon>
        <taxon>Arcoida</taxon>
        <taxon>Arcoidea</taxon>
        <taxon>Arcidae</taxon>
        <taxon>Tegillarca</taxon>
    </lineage>
</organism>
<feature type="coiled-coil region" evidence="1">
    <location>
        <begin position="372"/>
        <end position="406"/>
    </location>
</feature>
<protein>
    <recommendedName>
        <fullName evidence="5">Centlein</fullName>
    </recommendedName>
</protein>
<name>A0ABQ9EHE5_TEGGR</name>
<feature type="region of interest" description="Disordered" evidence="2">
    <location>
        <begin position="796"/>
        <end position="831"/>
    </location>
</feature>
<keyword evidence="1" id="KW-0175">Coiled coil</keyword>